<dbReference type="GO" id="GO:0016763">
    <property type="term" value="F:pentosyltransferase activity"/>
    <property type="evidence" value="ECO:0007669"/>
    <property type="project" value="TreeGrafter"/>
</dbReference>
<feature type="transmembrane region" description="Helical" evidence="8">
    <location>
        <begin position="222"/>
        <end position="241"/>
    </location>
</feature>
<name>A0A7T0C2H5_9BACT</name>
<dbReference type="PANTHER" id="PTHR33908">
    <property type="entry name" value="MANNOSYLTRANSFERASE YKCB-RELATED"/>
    <property type="match status" value="1"/>
</dbReference>
<sequence length="531" mass="59258">MNLTDRQDTSDASESLMNQTLPPWLILLLLCLLMAAMRYYTFDEPFERDITTQAVTAHEILNGKKIYTDIFSDRPPLLQATYALGELIAGFGLWQIYLLWIVPSIITLIGVYYCATARNNETSTGLWAATFWAVISCDPFVQANQPNTEVFINSCLIWILALILRDDGKGSGQGRAVAIGILLALGSLYKYHVVFMALALGFVHVALPPGGIENRGRALRQLATSAGVSISAWVGLFAYFYALGRFEEFWNDLFVYMAHYGGDLSYNLIQGASPKNFLPDFMYGEIPLIAVCVIGAGLYWNKKVDRTAACLIAYAGAVALMVAIPGKFFPHYYQFWLPLLTFGGAKAITAIADLKGEEAEASLKGMGVALVIILLVIQVRHYFITPDNWARMKYGDLFAETQRVGRVINDVLKPDETFFNWGMDSGLHFYSRKPLPSGVGVWPPVFLIGPLIEPYSLIFKADMVRNKPEMLIAAPYFPQTHEMFQWLLESYAVFPDNTPYAPFKFYYRKGGALEQRLRASGAFESPASNPS</sequence>
<keyword evidence="4" id="KW-0808">Transferase</keyword>
<evidence type="ECO:0000256" key="8">
    <source>
        <dbReference type="SAM" id="Phobius"/>
    </source>
</evidence>
<evidence type="ECO:0000313" key="11">
    <source>
        <dbReference type="Proteomes" id="UP000594464"/>
    </source>
</evidence>
<evidence type="ECO:0000256" key="5">
    <source>
        <dbReference type="ARBA" id="ARBA00022692"/>
    </source>
</evidence>
<feature type="transmembrane region" description="Helical" evidence="8">
    <location>
        <begin position="281"/>
        <end position="301"/>
    </location>
</feature>
<feature type="transmembrane region" description="Helical" evidence="8">
    <location>
        <begin position="366"/>
        <end position="384"/>
    </location>
</feature>
<dbReference type="PANTHER" id="PTHR33908:SF11">
    <property type="entry name" value="MEMBRANE PROTEIN"/>
    <property type="match status" value="1"/>
</dbReference>
<evidence type="ECO:0000256" key="4">
    <source>
        <dbReference type="ARBA" id="ARBA00022679"/>
    </source>
</evidence>
<accession>A0A7T0C2H5</accession>
<feature type="transmembrane region" description="Helical" evidence="8">
    <location>
        <begin position="176"/>
        <end position="202"/>
    </location>
</feature>
<keyword evidence="7 8" id="KW-0472">Membrane</keyword>
<feature type="transmembrane region" description="Helical" evidence="8">
    <location>
        <begin position="148"/>
        <end position="164"/>
    </location>
</feature>
<evidence type="ECO:0000256" key="6">
    <source>
        <dbReference type="ARBA" id="ARBA00022989"/>
    </source>
</evidence>
<feature type="transmembrane region" description="Helical" evidence="8">
    <location>
        <begin position="21"/>
        <end position="40"/>
    </location>
</feature>
<evidence type="ECO:0000313" key="10">
    <source>
        <dbReference type="EMBL" id="QPJ65349.1"/>
    </source>
</evidence>
<proteinExistence type="predicted"/>
<dbReference type="GO" id="GO:0005886">
    <property type="term" value="C:plasma membrane"/>
    <property type="evidence" value="ECO:0007669"/>
    <property type="project" value="UniProtKB-SubCell"/>
</dbReference>
<comment type="subcellular location">
    <subcellularLocation>
        <location evidence="1">Cell membrane</location>
        <topology evidence="1">Multi-pass membrane protein</topology>
    </subcellularLocation>
</comment>
<evidence type="ECO:0000259" key="9">
    <source>
        <dbReference type="Pfam" id="PF13231"/>
    </source>
</evidence>
<protein>
    <recommendedName>
        <fullName evidence="9">Glycosyltransferase RgtA/B/C/D-like domain-containing protein</fullName>
    </recommendedName>
</protein>
<dbReference type="Proteomes" id="UP000594464">
    <property type="component" value="Chromosome"/>
</dbReference>
<dbReference type="InterPro" id="IPR038731">
    <property type="entry name" value="RgtA/B/C-like"/>
</dbReference>
<gene>
    <name evidence="10" type="ORF">G3M78_08075</name>
</gene>
<dbReference type="Pfam" id="PF13231">
    <property type="entry name" value="PMT_2"/>
    <property type="match status" value="1"/>
</dbReference>
<reference evidence="11" key="1">
    <citation type="submission" date="2020-02" db="EMBL/GenBank/DDBJ databases">
        <title>Genomic and physiological characterization of two novel Nitrospinaceae genera.</title>
        <authorList>
            <person name="Mueller A.J."/>
            <person name="Jung M.-Y."/>
            <person name="Strachan C.R."/>
            <person name="Herbold C.W."/>
            <person name="Kirkegaard R.H."/>
            <person name="Daims H."/>
        </authorList>
    </citation>
    <scope>NUCLEOTIDE SEQUENCE [LARGE SCALE GENOMIC DNA]</scope>
</reference>
<dbReference type="KEGG" id="nva:G3M78_08075"/>
<dbReference type="InterPro" id="IPR050297">
    <property type="entry name" value="LipidA_mod_glycosyltrf_83"/>
</dbReference>
<feature type="transmembrane region" description="Helical" evidence="8">
    <location>
        <begin position="308"/>
        <end position="329"/>
    </location>
</feature>
<feature type="transmembrane region" description="Helical" evidence="8">
    <location>
        <begin position="94"/>
        <end position="113"/>
    </location>
</feature>
<keyword evidence="6 8" id="KW-1133">Transmembrane helix</keyword>
<keyword evidence="3" id="KW-0328">Glycosyltransferase</keyword>
<evidence type="ECO:0000256" key="1">
    <source>
        <dbReference type="ARBA" id="ARBA00004651"/>
    </source>
</evidence>
<evidence type="ECO:0000256" key="2">
    <source>
        <dbReference type="ARBA" id="ARBA00022475"/>
    </source>
</evidence>
<keyword evidence="2" id="KW-1003">Cell membrane</keyword>
<organism evidence="10 11">
    <name type="scientific">Candidatus Nitrohelix vancouverensis</name>
    <dbReference type="NCBI Taxonomy" id="2705534"/>
    <lineage>
        <taxon>Bacteria</taxon>
        <taxon>Pseudomonadati</taxon>
        <taxon>Nitrospinota/Tectimicrobiota group</taxon>
        <taxon>Nitrospinota</taxon>
        <taxon>Nitrospinia</taxon>
        <taxon>Nitrospinales</taxon>
        <taxon>Nitrospinaceae</taxon>
        <taxon>Candidatus Nitrohelix</taxon>
    </lineage>
</organism>
<evidence type="ECO:0000256" key="7">
    <source>
        <dbReference type="ARBA" id="ARBA00023136"/>
    </source>
</evidence>
<dbReference type="EMBL" id="CP048620">
    <property type="protein sequence ID" value="QPJ65349.1"/>
    <property type="molecule type" value="Genomic_DNA"/>
</dbReference>
<dbReference type="AlphaFoldDB" id="A0A7T0C2H5"/>
<dbReference type="GO" id="GO:0009103">
    <property type="term" value="P:lipopolysaccharide biosynthetic process"/>
    <property type="evidence" value="ECO:0007669"/>
    <property type="project" value="UniProtKB-ARBA"/>
</dbReference>
<feature type="domain" description="Glycosyltransferase RgtA/B/C/D-like" evidence="9">
    <location>
        <begin position="73"/>
        <end position="202"/>
    </location>
</feature>
<evidence type="ECO:0000256" key="3">
    <source>
        <dbReference type="ARBA" id="ARBA00022676"/>
    </source>
</evidence>
<keyword evidence="5 8" id="KW-0812">Transmembrane</keyword>